<evidence type="ECO:0000256" key="1">
    <source>
        <dbReference type="SAM" id="MobiDB-lite"/>
    </source>
</evidence>
<feature type="region of interest" description="Disordered" evidence="1">
    <location>
        <begin position="294"/>
        <end position="314"/>
    </location>
</feature>
<feature type="compositionally biased region" description="Polar residues" evidence="1">
    <location>
        <begin position="41"/>
        <end position="58"/>
    </location>
</feature>
<feature type="compositionally biased region" description="Acidic residues" evidence="1">
    <location>
        <begin position="120"/>
        <end position="164"/>
    </location>
</feature>
<dbReference type="PANTHER" id="PTHR21561:SF12">
    <property type="entry name" value="INO80 COMPLEX SUBUNIT B"/>
    <property type="match status" value="1"/>
</dbReference>
<dbReference type="PANTHER" id="PTHR21561">
    <property type="entry name" value="INO80 COMPLEX SUBUNIT B"/>
    <property type="match status" value="1"/>
</dbReference>
<feature type="compositionally biased region" description="Acidic residues" evidence="1">
    <location>
        <begin position="202"/>
        <end position="246"/>
    </location>
</feature>
<dbReference type="InterPro" id="IPR006880">
    <property type="entry name" value="INO80B_C"/>
</dbReference>
<comment type="caution">
    <text evidence="3">The sequence shown here is derived from an EMBL/GenBank/DDBJ whole genome shotgun (WGS) entry which is preliminary data.</text>
</comment>
<name>A0AAN7YFU5_9PEZI</name>
<reference evidence="3" key="1">
    <citation type="submission" date="2023-08" db="EMBL/GenBank/DDBJ databases">
        <title>Black Yeasts Isolated from many extreme environments.</title>
        <authorList>
            <person name="Coleine C."/>
            <person name="Stajich J.E."/>
            <person name="Selbmann L."/>
        </authorList>
    </citation>
    <scope>NUCLEOTIDE SEQUENCE</scope>
    <source>
        <strain evidence="3">CCFEE 5401</strain>
    </source>
</reference>
<organism evidence="3 4">
    <name type="scientific">Meristemomyces frigidus</name>
    <dbReference type="NCBI Taxonomy" id="1508187"/>
    <lineage>
        <taxon>Eukaryota</taxon>
        <taxon>Fungi</taxon>
        <taxon>Dikarya</taxon>
        <taxon>Ascomycota</taxon>
        <taxon>Pezizomycotina</taxon>
        <taxon>Dothideomycetes</taxon>
        <taxon>Dothideomycetidae</taxon>
        <taxon>Mycosphaerellales</taxon>
        <taxon>Teratosphaeriaceae</taxon>
        <taxon>Meristemomyces</taxon>
    </lineage>
</organism>
<gene>
    <name evidence="3" type="ORF">LTR62_004866</name>
</gene>
<dbReference type="AlphaFoldDB" id="A0AAN7YFU5"/>
<accession>A0AAN7YFU5</accession>
<dbReference type="SMART" id="SM01406">
    <property type="entry name" value="PAPA-1"/>
    <property type="match status" value="1"/>
</dbReference>
<dbReference type="GO" id="GO:0006338">
    <property type="term" value="P:chromatin remodeling"/>
    <property type="evidence" value="ECO:0007669"/>
    <property type="project" value="InterPro"/>
</dbReference>
<evidence type="ECO:0000313" key="4">
    <source>
        <dbReference type="Proteomes" id="UP001310890"/>
    </source>
</evidence>
<dbReference type="InterPro" id="IPR029523">
    <property type="entry name" value="INO80B/Ies2"/>
</dbReference>
<protein>
    <recommendedName>
        <fullName evidence="2">INO80 complex subunit B-like conserved region domain-containing protein</fullName>
    </recommendedName>
</protein>
<dbReference type="Proteomes" id="UP001310890">
    <property type="component" value="Unassembled WGS sequence"/>
</dbReference>
<feature type="domain" description="INO80 complex subunit B-like conserved region" evidence="2">
    <location>
        <begin position="291"/>
        <end position="386"/>
    </location>
</feature>
<proteinExistence type="predicted"/>
<feature type="compositionally biased region" description="Polar residues" evidence="1">
    <location>
        <begin position="74"/>
        <end position="85"/>
    </location>
</feature>
<feature type="region of interest" description="Disordered" evidence="1">
    <location>
        <begin position="1"/>
        <end position="272"/>
    </location>
</feature>
<evidence type="ECO:0000313" key="3">
    <source>
        <dbReference type="EMBL" id="KAK5111570.1"/>
    </source>
</evidence>
<sequence length="411" mass="44955">MDYQDSNKRLKAANGTPVAVTNTYEDQPSAPVASVGGRLGSGSTAKPSASVDRLSTGTKPGLRLTVKAPPSKLRQATSSSQQSLIPPNPYIDGLSDSDATPAPASRTARSTRNPRAVIEPDSEDNDEDAEAEDEDMEDVDQEILANEDDEDEDDDAEGEDEEMDDHPPPPIIKQFITQTGRPDVKVTAPPTSGPLKSVEAKELDDEDDDEELSELEEADENEIEEVEADELGEDEDLDASGEEDDDLSRSGTPDLTKLTRRQRGRYEEEGDASLMALSNEALKKKHLTAEEHAMRRAEMARRRKNLSDKKNEEEKLETINKLLKKPAPKRRTRAEIIAAQHADFTNGGTPGTEDGEFFDHHQRPDPGYTRYVQDRLGARLGVPEEWIGTPVGRLFGGAGGNGGRKMVEEVG</sequence>
<dbReference type="EMBL" id="JAVRRL010000038">
    <property type="protein sequence ID" value="KAK5111570.1"/>
    <property type="molecule type" value="Genomic_DNA"/>
</dbReference>
<evidence type="ECO:0000259" key="2">
    <source>
        <dbReference type="SMART" id="SM01406"/>
    </source>
</evidence>
<dbReference type="GO" id="GO:0031011">
    <property type="term" value="C:Ino80 complex"/>
    <property type="evidence" value="ECO:0007669"/>
    <property type="project" value="InterPro"/>
</dbReference>
<dbReference type="Pfam" id="PF04795">
    <property type="entry name" value="PAPA-1"/>
    <property type="match status" value="1"/>
</dbReference>